<keyword evidence="3" id="KW-1185">Reference proteome</keyword>
<feature type="transmembrane region" description="Helical" evidence="1">
    <location>
        <begin position="70"/>
        <end position="91"/>
    </location>
</feature>
<evidence type="ECO:0000313" key="3">
    <source>
        <dbReference type="Proteomes" id="UP000035963"/>
    </source>
</evidence>
<sequence length="94" mass="10628">MCPFSEKTPMKYDQLKSCIDALKALHQNKHQELGTRVSEELKAVVQELEDCLQERTDEVEVPHRVSQRALLVLAQGLSIVTNLATLVHLLFSSQ</sequence>
<dbReference type="PATRIC" id="fig|908627.4.peg.3919"/>
<keyword evidence="1" id="KW-0472">Membrane</keyword>
<evidence type="ECO:0000256" key="1">
    <source>
        <dbReference type="SAM" id="Phobius"/>
    </source>
</evidence>
<dbReference type="EMBL" id="AEJF01000113">
    <property type="protein sequence ID" value="KLU24899.1"/>
    <property type="molecule type" value="Genomic_DNA"/>
</dbReference>
<keyword evidence="1" id="KW-1133">Transmembrane helix</keyword>
<reference evidence="2 3" key="1">
    <citation type="journal article" date="2015" name="Genome Announc.">
        <title>Draft Genome Sequence of Burkholderia sp. Strain PML1(12), an Ectomycorrhizosphere-Inhabiting Bacterium with Effective Mineral-Weathering Ability.</title>
        <authorList>
            <person name="Uroz S."/>
            <person name="Oger P."/>
        </authorList>
    </citation>
    <scope>NUCLEOTIDE SEQUENCE [LARGE SCALE GENOMIC DNA]</scope>
    <source>
        <strain evidence="3">PML1(12)</strain>
    </source>
</reference>
<name>A0A0J1CWD9_9BURK</name>
<gene>
    <name evidence="2" type="ORF">EOS_17505</name>
</gene>
<comment type="caution">
    <text evidence="2">The sequence shown here is derived from an EMBL/GenBank/DDBJ whole genome shotgun (WGS) entry which is preliminary data.</text>
</comment>
<proteinExistence type="predicted"/>
<dbReference type="Proteomes" id="UP000035963">
    <property type="component" value="Unassembled WGS sequence"/>
</dbReference>
<accession>A0A0J1CWD9</accession>
<keyword evidence="1" id="KW-0812">Transmembrane</keyword>
<evidence type="ECO:0000313" key="2">
    <source>
        <dbReference type="EMBL" id="KLU24899.1"/>
    </source>
</evidence>
<protein>
    <submittedName>
        <fullName evidence="2">Uncharacterized protein</fullName>
    </submittedName>
</protein>
<organism evidence="2 3">
    <name type="scientific">Caballeronia mineralivorans PML1(12)</name>
    <dbReference type="NCBI Taxonomy" id="908627"/>
    <lineage>
        <taxon>Bacteria</taxon>
        <taxon>Pseudomonadati</taxon>
        <taxon>Pseudomonadota</taxon>
        <taxon>Betaproteobacteria</taxon>
        <taxon>Burkholderiales</taxon>
        <taxon>Burkholderiaceae</taxon>
        <taxon>Caballeronia</taxon>
    </lineage>
</organism>
<dbReference type="AlphaFoldDB" id="A0A0J1CWD9"/>